<keyword evidence="3" id="KW-1185">Reference proteome</keyword>
<accession>A0ABX0MQG2</accession>
<dbReference type="EMBL" id="WHJF01000058">
    <property type="protein sequence ID" value="NHZ64616.1"/>
    <property type="molecule type" value="Genomic_DNA"/>
</dbReference>
<evidence type="ECO:0000313" key="3">
    <source>
        <dbReference type="Proteomes" id="UP000610594"/>
    </source>
</evidence>
<comment type="caution">
    <text evidence="2">The sequence shown here is derived from an EMBL/GenBank/DDBJ whole genome shotgun (WGS) entry which is preliminary data.</text>
</comment>
<gene>
    <name evidence="2" type="ORF">F1735_20315</name>
</gene>
<dbReference type="RefSeq" id="WP_167238650.1">
    <property type="nucleotide sequence ID" value="NZ_WHJF01000058.1"/>
</dbReference>
<proteinExistence type="predicted"/>
<feature type="region of interest" description="Disordered" evidence="1">
    <location>
        <begin position="438"/>
        <end position="485"/>
    </location>
</feature>
<feature type="compositionally biased region" description="Polar residues" evidence="1">
    <location>
        <begin position="475"/>
        <end position="485"/>
    </location>
</feature>
<evidence type="ECO:0000313" key="2">
    <source>
        <dbReference type="EMBL" id="NHZ64616.1"/>
    </source>
</evidence>
<dbReference type="Proteomes" id="UP000610594">
    <property type="component" value="Unassembled WGS sequence"/>
</dbReference>
<protein>
    <submittedName>
        <fullName evidence="2">Uncharacterized protein</fullName>
    </submittedName>
</protein>
<sequence>MSTTWKAAKKCGQPQPDSCCGTDCTSGIKNRYFSGKRLTPDALRVEQDYQVERRRLLNRAMHGWGVVYGYPVALAAAASGAGTADGRLAIGAGLALDRMGRELLQTGQLVVALDDMLELPGGTGDCWLLRVHYAERLVAPVSVTDACSGERAQWDHVCETVRYSLQQVPCAACCKPQACELACGCAGGPCCERQLDDRGQAAQDMPHDARAGAACCLCDHLAALQPGAECSALTEVDEGLRVDLRNGVALACIELGMDECKRWIVKEVSDACGPRRLVKRNDLLFDLIRGCDLTHINFISWENWLAPGYIVDWDDFEACFAPERSRPLGGCITTFEVGFSRPVRKASVTPDCFALRFLIRQREGGWLVPMRAPIVRIDFADTDPDLATGASLVVGWGWVSDAVRGLQTEFEGTKVGVEIEIRGDHILDCNGQAVDANARGHSGAPTGNGTPGGTYLSHFTVGEKPAKPDPDQLPALSTDNGGITS</sequence>
<reference evidence="2 3" key="1">
    <citation type="submission" date="2019-10" db="EMBL/GenBank/DDBJ databases">
        <title>Taxonomy of Antarctic Massilia spp.: description of Massilia rubra sp. nov., Massilia aquatica sp. nov., Massilia mucilaginosa sp. nov., Massilia frigida sp. nov. isolated from streams, lakes and regoliths.</title>
        <authorList>
            <person name="Holochova P."/>
            <person name="Sedlacek I."/>
            <person name="Kralova S."/>
            <person name="Maslanova I."/>
            <person name="Busse H.-J."/>
            <person name="Stankova E."/>
            <person name="Vrbovska V."/>
            <person name="Kovarovic V."/>
            <person name="Bartak M."/>
            <person name="Svec P."/>
            <person name="Pantucek R."/>
        </authorList>
    </citation>
    <scope>NUCLEOTIDE SEQUENCE [LARGE SCALE GENOMIC DNA]</scope>
    <source>
        <strain evidence="2 3">CCM 8694</strain>
    </source>
</reference>
<organism evidence="2 3">
    <name type="scientific">Massilia genomosp. 1</name>
    <dbReference type="NCBI Taxonomy" id="2609280"/>
    <lineage>
        <taxon>Bacteria</taxon>
        <taxon>Pseudomonadati</taxon>
        <taxon>Pseudomonadota</taxon>
        <taxon>Betaproteobacteria</taxon>
        <taxon>Burkholderiales</taxon>
        <taxon>Oxalobacteraceae</taxon>
        <taxon>Telluria group</taxon>
        <taxon>Massilia</taxon>
    </lineage>
</organism>
<name>A0ABX0MQG2_9BURK</name>
<evidence type="ECO:0000256" key="1">
    <source>
        <dbReference type="SAM" id="MobiDB-lite"/>
    </source>
</evidence>